<dbReference type="EMBL" id="BMPE01000027">
    <property type="protein sequence ID" value="GGL18218.1"/>
    <property type="molecule type" value="Genomic_DNA"/>
</dbReference>
<evidence type="ECO:0008006" key="3">
    <source>
        <dbReference type="Google" id="ProtNLM"/>
    </source>
</evidence>
<organism evidence="1 2">
    <name type="scientific">Deinococcus radiotolerans</name>
    <dbReference type="NCBI Taxonomy" id="1309407"/>
    <lineage>
        <taxon>Bacteria</taxon>
        <taxon>Thermotogati</taxon>
        <taxon>Deinococcota</taxon>
        <taxon>Deinococci</taxon>
        <taxon>Deinococcales</taxon>
        <taxon>Deinococcaceae</taxon>
        <taxon>Deinococcus</taxon>
    </lineage>
</organism>
<keyword evidence="2" id="KW-1185">Reference proteome</keyword>
<dbReference type="Proteomes" id="UP000604341">
    <property type="component" value="Unassembled WGS sequence"/>
</dbReference>
<comment type="caution">
    <text evidence="1">The sequence shown here is derived from an EMBL/GenBank/DDBJ whole genome shotgun (WGS) entry which is preliminary data.</text>
</comment>
<protein>
    <recommendedName>
        <fullName evidence="3">Collagen-like protein</fullName>
    </recommendedName>
</protein>
<sequence length="439" mass="45657">MTQPPPTPPDPTQWSWLDLFNRTFIGPDYTVPGTNVTLQGEQLRLGPMTPIAPSGTTTPFTLSAALATTRWDSPDVQVQLDWRYTWQSNSFATVPLAGLELVGQTKTLRWTGETLTWGTTNSVLQLWGTLGRSVPVGAWQRLRLTVDTTQGRIQLEDGGVGLVDVPLPADWSSAMGAQGRVAVLYAQRGSGNSFEQGNVWVDNLAVRSGDGTADLSSGTSSGGNIRLGGEWRFSPGAPDDAVGSDGDVWADTSGTIYQRQGGTYVSMLQLLGAPGPQGSQGPVGPAGPQGADGQLVGAVAVPLLIGADTPEEGLPLEIVGALPGGLVGYVLHGVTGVPVTVTSSSDGVTFTPVTYPLTLTAGLTLRLKRVDGTSGVSVLHATSQPVTDAPADFTVTPDEGGFLVFAEAATTTDPDGYLTVTNASSTTDSEGYVTLERTS</sequence>
<proteinExistence type="predicted"/>
<accession>A0ABQ2FR08</accession>
<evidence type="ECO:0000313" key="2">
    <source>
        <dbReference type="Proteomes" id="UP000604341"/>
    </source>
</evidence>
<name>A0ABQ2FR08_9DEIO</name>
<reference evidence="2" key="1">
    <citation type="journal article" date="2019" name="Int. J. Syst. Evol. Microbiol.">
        <title>The Global Catalogue of Microorganisms (GCM) 10K type strain sequencing project: providing services to taxonomists for standard genome sequencing and annotation.</title>
        <authorList>
            <consortium name="The Broad Institute Genomics Platform"/>
            <consortium name="The Broad Institute Genome Sequencing Center for Infectious Disease"/>
            <person name="Wu L."/>
            <person name="Ma J."/>
        </authorList>
    </citation>
    <scope>NUCLEOTIDE SEQUENCE [LARGE SCALE GENOMIC DNA]</scope>
    <source>
        <strain evidence="2">JCM 19173</strain>
    </source>
</reference>
<gene>
    <name evidence="1" type="ORF">GCM10010844_41350</name>
</gene>
<evidence type="ECO:0000313" key="1">
    <source>
        <dbReference type="EMBL" id="GGL18218.1"/>
    </source>
</evidence>
<dbReference type="RefSeq" id="WP_189070876.1">
    <property type="nucleotide sequence ID" value="NZ_BMPE01000027.1"/>
</dbReference>